<accession>A0A7C9PHR4</accession>
<dbReference type="Proteomes" id="UP000484255">
    <property type="component" value="Unassembled WGS sequence"/>
</dbReference>
<comment type="caution">
    <text evidence="2">The sequence shown here is derived from an EMBL/GenBank/DDBJ whole genome shotgun (WGS) entry which is preliminary data.</text>
</comment>
<dbReference type="RefSeq" id="WP_163458147.1">
    <property type="nucleotide sequence ID" value="NZ_JAAGOH010000016.1"/>
</dbReference>
<dbReference type="EMBL" id="JAAGOH010000016">
    <property type="protein sequence ID" value="NDY92297.1"/>
    <property type="molecule type" value="Genomic_DNA"/>
</dbReference>
<dbReference type="PANTHER" id="PTHR46623">
    <property type="entry name" value="CARBOXYMETHYLENEBUTENOLIDASE-RELATED"/>
    <property type="match status" value="1"/>
</dbReference>
<reference evidence="2 3" key="1">
    <citation type="submission" date="2020-02" db="EMBL/GenBank/DDBJ databases">
        <title>Ideonella bacterium strain TBM-1.</title>
        <authorList>
            <person name="Chen W.-M."/>
        </authorList>
    </citation>
    <scope>NUCLEOTIDE SEQUENCE [LARGE SCALE GENOMIC DNA]</scope>
    <source>
        <strain evidence="2 3">TBM-1</strain>
    </source>
</reference>
<dbReference type="InterPro" id="IPR051049">
    <property type="entry name" value="Dienelactone_hydrolase-like"/>
</dbReference>
<sequence length="251" mass="25994">MLLPDVLAPAAHSPVQTGWLSLPTDGGAMDAYLALPPGHGQDSQAPAVLLLQEIFGVNPHIRSVAEQLAQAGYVVLAPDLFWRHGARLSLGYVGEERERALALMKTVQPATVGPDLQASVAALKALPGVNGKVAAVGYCMGGRLAFALAATGVLDRAVCYYGGGIATQLALAPQIHCPVMFHHAGVDAAIPPEAVAQVRAAMAASPAAAVSSFFDYPGAQHGFNCWARAAWHPAASAQALGRTLSFLAPMY</sequence>
<dbReference type="SUPFAM" id="SSF53474">
    <property type="entry name" value="alpha/beta-Hydrolases"/>
    <property type="match status" value="1"/>
</dbReference>
<keyword evidence="3" id="KW-1185">Reference proteome</keyword>
<dbReference type="InterPro" id="IPR029058">
    <property type="entry name" value="AB_hydrolase_fold"/>
</dbReference>
<proteinExistence type="predicted"/>
<protein>
    <submittedName>
        <fullName evidence="2">Dienelactone hydrolase family protein</fullName>
    </submittedName>
</protein>
<dbReference type="InterPro" id="IPR002925">
    <property type="entry name" value="Dienelactn_hydro"/>
</dbReference>
<evidence type="ECO:0000259" key="1">
    <source>
        <dbReference type="Pfam" id="PF01738"/>
    </source>
</evidence>
<evidence type="ECO:0000313" key="3">
    <source>
        <dbReference type="Proteomes" id="UP000484255"/>
    </source>
</evidence>
<keyword evidence="2" id="KW-0378">Hydrolase</keyword>
<dbReference type="PANTHER" id="PTHR46623:SF6">
    <property type="entry name" value="ALPHA_BETA-HYDROLASES SUPERFAMILY PROTEIN"/>
    <property type="match status" value="1"/>
</dbReference>
<gene>
    <name evidence="2" type="ORF">G3A44_14000</name>
</gene>
<dbReference type="Gene3D" id="3.40.50.1820">
    <property type="entry name" value="alpha/beta hydrolase"/>
    <property type="match status" value="1"/>
</dbReference>
<name>A0A7C9PHR4_9BURK</name>
<organism evidence="2 3">
    <name type="scientific">Ideonella livida</name>
    <dbReference type="NCBI Taxonomy" id="2707176"/>
    <lineage>
        <taxon>Bacteria</taxon>
        <taxon>Pseudomonadati</taxon>
        <taxon>Pseudomonadota</taxon>
        <taxon>Betaproteobacteria</taxon>
        <taxon>Burkholderiales</taxon>
        <taxon>Sphaerotilaceae</taxon>
        <taxon>Ideonella</taxon>
    </lineage>
</organism>
<evidence type="ECO:0000313" key="2">
    <source>
        <dbReference type="EMBL" id="NDY92297.1"/>
    </source>
</evidence>
<dbReference type="Pfam" id="PF01738">
    <property type="entry name" value="DLH"/>
    <property type="match status" value="1"/>
</dbReference>
<dbReference type="AlphaFoldDB" id="A0A7C9PHR4"/>
<feature type="domain" description="Dienelactone hydrolase" evidence="1">
    <location>
        <begin position="29"/>
        <end position="249"/>
    </location>
</feature>
<dbReference type="GO" id="GO:0016787">
    <property type="term" value="F:hydrolase activity"/>
    <property type="evidence" value="ECO:0007669"/>
    <property type="project" value="UniProtKB-KW"/>
</dbReference>